<comment type="caution">
    <text evidence="1">The sequence shown here is derived from an EMBL/GenBank/DDBJ whole genome shotgun (WGS) entry which is preliminary data.</text>
</comment>
<evidence type="ECO:0000313" key="2">
    <source>
        <dbReference type="Proteomes" id="UP001163321"/>
    </source>
</evidence>
<sequence length="341" mass="36835">MSNNSSSSNSGPQQAQQQLLLTPRRRLRSGSGSGLGASFNIADIDSLLALARQKLPREKDEWDLVAELYNAGRSAYGGSRRSGEQLRNKYNRLRKEADNKKRSMSDAKQDVAAEYKSKRADGMLEKTSRALNAHFAHLARHKKPTGNPDCPQAVQSAKCLRRALLAKAEEKSISNDAGLELGIETEEGDAEDNEEDGEEESEVDEMLNADSGINDGESEVSYSESSNGGGGGCVEGVYGHSSYHNIITQVRTDNDQVDELELVAGGMRRTADPIASADAVRVADDELLIEDPGLPALPVQSGRNVSRNSGRPLRKGTPQTKSVLKTTPASPRQGGMTLRSR</sequence>
<reference evidence="1 2" key="1">
    <citation type="journal article" date="2022" name="bioRxiv">
        <title>The genome of the oomycete Peronosclerospora sorghi, a cosmopolitan pathogen of maize and sorghum, is inflated with dispersed pseudogenes.</title>
        <authorList>
            <person name="Fletcher K."/>
            <person name="Martin F."/>
            <person name="Isakeit T."/>
            <person name="Cavanaugh K."/>
            <person name="Magill C."/>
            <person name="Michelmore R."/>
        </authorList>
    </citation>
    <scope>NUCLEOTIDE SEQUENCE [LARGE SCALE GENOMIC DNA]</scope>
    <source>
        <strain evidence="1">P6</strain>
    </source>
</reference>
<name>A0ACC0VPI0_9STRA</name>
<gene>
    <name evidence="1" type="ORF">PsorP6_003010</name>
</gene>
<keyword evidence="2" id="KW-1185">Reference proteome</keyword>
<protein>
    <submittedName>
        <fullName evidence="1">Uncharacterized protein</fullName>
    </submittedName>
</protein>
<accession>A0ACC0VPI0</accession>
<dbReference type="EMBL" id="CM047587">
    <property type="protein sequence ID" value="KAI9908222.1"/>
    <property type="molecule type" value="Genomic_DNA"/>
</dbReference>
<organism evidence="1 2">
    <name type="scientific">Peronosclerospora sorghi</name>
    <dbReference type="NCBI Taxonomy" id="230839"/>
    <lineage>
        <taxon>Eukaryota</taxon>
        <taxon>Sar</taxon>
        <taxon>Stramenopiles</taxon>
        <taxon>Oomycota</taxon>
        <taxon>Peronosporomycetes</taxon>
        <taxon>Peronosporales</taxon>
        <taxon>Peronosporaceae</taxon>
        <taxon>Peronosclerospora</taxon>
    </lineage>
</organism>
<evidence type="ECO:0000313" key="1">
    <source>
        <dbReference type="EMBL" id="KAI9908222.1"/>
    </source>
</evidence>
<proteinExistence type="predicted"/>
<dbReference type="Proteomes" id="UP001163321">
    <property type="component" value="Chromosome 8"/>
</dbReference>